<dbReference type="InterPro" id="IPR018060">
    <property type="entry name" value="HTH_AraC"/>
</dbReference>
<evidence type="ECO:0000256" key="2">
    <source>
        <dbReference type="ARBA" id="ARBA00023125"/>
    </source>
</evidence>
<keyword evidence="2 5" id="KW-0238">DNA-binding</keyword>
<dbReference type="Pfam" id="PF12833">
    <property type="entry name" value="HTH_18"/>
    <property type="match status" value="1"/>
</dbReference>
<sequence length="309" mass="33602">MIVPEMPPDLLSDALSVLSPVTHVVGAFDLGGDWAITYPAHDGLKVFAVLTGRAWLRVEGEAEALLLETDDCAILPNGRRFVIARDLAFSPVGIEAIPATEWHERVATLGGGKDTMLLGGHFAFTGAQTELLLGAMPPILRLREMAGRNHLRWALERMREELAEAGPGSVSVVRHLAHLLLVQALRLYLASGAGRTTGWLFALGDPKVGRAARAIHAAPAERWTLPRLAKVAGMSRSKFAERFKVLTGTSPMDYLTHWRMLLACQHLRSGHVSVGKIGAMVGYESEAAFSTAFKRVIRCTPRQYGKDAV</sequence>
<organism evidence="5 6">
    <name type="scientific">Muricoccus pecuniae</name>
    <dbReference type="NCBI Taxonomy" id="693023"/>
    <lineage>
        <taxon>Bacteria</taxon>
        <taxon>Pseudomonadati</taxon>
        <taxon>Pseudomonadota</taxon>
        <taxon>Alphaproteobacteria</taxon>
        <taxon>Acetobacterales</taxon>
        <taxon>Roseomonadaceae</taxon>
        <taxon>Muricoccus</taxon>
    </lineage>
</organism>
<protein>
    <submittedName>
        <fullName evidence="5">AraC-like DNA-binding protein</fullName>
    </submittedName>
</protein>
<dbReference type="InterPro" id="IPR032783">
    <property type="entry name" value="AraC_lig"/>
</dbReference>
<evidence type="ECO:0000256" key="3">
    <source>
        <dbReference type="ARBA" id="ARBA00023163"/>
    </source>
</evidence>
<dbReference type="InterPro" id="IPR009057">
    <property type="entry name" value="Homeodomain-like_sf"/>
</dbReference>
<dbReference type="PANTHER" id="PTHR46796:SF7">
    <property type="entry name" value="ARAC FAMILY TRANSCRIPTIONAL REGULATOR"/>
    <property type="match status" value="1"/>
</dbReference>
<evidence type="ECO:0000313" key="5">
    <source>
        <dbReference type="EMBL" id="MBB5695816.1"/>
    </source>
</evidence>
<dbReference type="Gene3D" id="1.10.10.60">
    <property type="entry name" value="Homeodomain-like"/>
    <property type="match status" value="2"/>
</dbReference>
<evidence type="ECO:0000313" key="6">
    <source>
        <dbReference type="Proteomes" id="UP000580654"/>
    </source>
</evidence>
<dbReference type="InterPro" id="IPR018062">
    <property type="entry name" value="HTH_AraC-typ_CS"/>
</dbReference>
<dbReference type="InterPro" id="IPR050204">
    <property type="entry name" value="AraC_XylS_family_regulators"/>
</dbReference>
<dbReference type="EMBL" id="JACIJD010000023">
    <property type="protein sequence ID" value="MBB5695816.1"/>
    <property type="molecule type" value="Genomic_DNA"/>
</dbReference>
<dbReference type="AlphaFoldDB" id="A0A840Y6N2"/>
<feature type="domain" description="HTH araC/xylS-type" evidence="4">
    <location>
        <begin position="209"/>
        <end position="307"/>
    </location>
</feature>
<dbReference type="RefSeq" id="WP_221300148.1">
    <property type="nucleotide sequence ID" value="NZ_JACIJD010000023.1"/>
</dbReference>
<reference evidence="5 6" key="1">
    <citation type="submission" date="2020-08" db="EMBL/GenBank/DDBJ databases">
        <title>Genomic Encyclopedia of Type Strains, Phase IV (KMG-IV): sequencing the most valuable type-strain genomes for metagenomic binning, comparative biology and taxonomic classification.</title>
        <authorList>
            <person name="Goeker M."/>
        </authorList>
    </citation>
    <scope>NUCLEOTIDE SEQUENCE [LARGE SCALE GENOMIC DNA]</scope>
    <source>
        <strain evidence="5 6">DSM 25622</strain>
    </source>
</reference>
<evidence type="ECO:0000256" key="1">
    <source>
        <dbReference type="ARBA" id="ARBA00023015"/>
    </source>
</evidence>
<dbReference type="SMART" id="SM00342">
    <property type="entry name" value="HTH_ARAC"/>
    <property type="match status" value="1"/>
</dbReference>
<evidence type="ECO:0000259" key="4">
    <source>
        <dbReference type="PROSITE" id="PS01124"/>
    </source>
</evidence>
<dbReference type="PROSITE" id="PS00041">
    <property type="entry name" value="HTH_ARAC_FAMILY_1"/>
    <property type="match status" value="1"/>
</dbReference>
<dbReference type="Pfam" id="PF12852">
    <property type="entry name" value="Cupin_6"/>
    <property type="match status" value="1"/>
</dbReference>
<dbReference type="PROSITE" id="PS01124">
    <property type="entry name" value="HTH_ARAC_FAMILY_2"/>
    <property type="match status" value="1"/>
</dbReference>
<keyword evidence="1" id="KW-0805">Transcription regulation</keyword>
<dbReference type="GO" id="GO:0043565">
    <property type="term" value="F:sequence-specific DNA binding"/>
    <property type="evidence" value="ECO:0007669"/>
    <property type="project" value="InterPro"/>
</dbReference>
<dbReference type="PANTHER" id="PTHR46796">
    <property type="entry name" value="HTH-TYPE TRANSCRIPTIONAL ACTIVATOR RHAS-RELATED"/>
    <property type="match status" value="1"/>
</dbReference>
<comment type="caution">
    <text evidence="5">The sequence shown here is derived from an EMBL/GenBank/DDBJ whole genome shotgun (WGS) entry which is preliminary data.</text>
</comment>
<gene>
    <name evidence="5" type="ORF">FHS87_003883</name>
</gene>
<accession>A0A840Y6N2</accession>
<dbReference type="SUPFAM" id="SSF46689">
    <property type="entry name" value="Homeodomain-like"/>
    <property type="match status" value="2"/>
</dbReference>
<dbReference type="GO" id="GO:0003700">
    <property type="term" value="F:DNA-binding transcription factor activity"/>
    <property type="evidence" value="ECO:0007669"/>
    <property type="project" value="InterPro"/>
</dbReference>
<proteinExistence type="predicted"/>
<keyword evidence="6" id="KW-1185">Reference proteome</keyword>
<keyword evidence="3" id="KW-0804">Transcription</keyword>
<name>A0A840Y6N2_9PROT</name>
<dbReference type="Proteomes" id="UP000580654">
    <property type="component" value="Unassembled WGS sequence"/>
</dbReference>